<dbReference type="InterPro" id="IPR021257">
    <property type="entry name" value="DUF2809"/>
</dbReference>
<evidence type="ECO:0000256" key="2">
    <source>
        <dbReference type="SAM" id="Phobius"/>
    </source>
</evidence>
<feature type="transmembrane region" description="Helical" evidence="2">
    <location>
        <begin position="98"/>
        <end position="117"/>
    </location>
</feature>
<evidence type="ECO:0000256" key="1">
    <source>
        <dbReference type="SAM" id="MobiDB-lite"/>
    </source>
</evidence>
<dbReference type="Proteomes" id="UP000246303">
    <property type="component" value="Unassembled WGS sequence"/>
</dbReference>
<gene>
    <name evidence="3" type="ORF">CVS29_14225</name>
</gene>
<accession>A0A2V3DQT6</accession>
<name>A0A2V3DQT6_9MICC</name>
<feature type="region of interest" description="Disordered" evidence="1">
    <location>
        <begin position="1"/>
        <end position="32"/>
    </location>
</feature>
<proteinExistence type="predicted"/>
<dbReference type="EMBL" id="QHLZ01000010">
    <property type="protein sequence ID" value="PXA64504.1"/>
    <property type="molecule type" value="Genomic_DNA"/>
</dbReference>
<protein>
    <submittedName>
        <fullName evidence="3">DUF2809 domain-containing protein</fullName>
    </submittedName>
</protein>
<dbReference type="OrthoDB" id="3874273at2"/>
<dbReference type="AlphaFoldDB" id="A0A2V3DQT6"/>
<sequence length="172" mass="18167">MPSRRLGECPCLSHPRSPHKNSSSLAPVPPRPLRSVDKRRLVGRRAGLAAAAAATVVVGLAVHFLIAGDLASLVADALYTVLIYLLVGFIFPAARQYWLAVAAFAFSAMIELSQLTGIPQQLAQSFPPSRLLFGTTFSALDLVAYALGAMAVCAADVLASRRAVRARAVVDA</sequence>
<dbReference type="Pfam" id="PF10990">
    <property type="entry name" value="DUF2809"/>
    <property type="match status" value="1"/>
</dbReference>
<reference evidence="3 4" key="1">
    <citation type="submission" date="2018-05" db="EMBL/GenBank/DDBJ databases">
        <title>Genetic diversity of glacier-inhabiting Cryobacterium bacteria in China and description of Cryobacterium mengkeensis sp. nov. and Arthrobacter glacialis sp. nov.</title>
        <authorList>
            <person name="Liu Q."/>
            <person name="Xin Y.-H."/>
        </authorList>
    </citation>
    <scope>NUCLEOTIDE SEQUENCE [LARGE SCALE GENOMIC DNA]</scope>
    <source>
        <strain evidence="3 4">GP3</strain>
    </source>
</reference>
<comment type="caution">
    <text evidence="3">The sequence shown here is derived from an EMBL/GenBank/DDBJ whole genome shotgun (WGS) entry which is preliminary data.</text>
</comment>
<organism evidence="3 4">
    <name type="scientific">Arthrobacter psychrochitiniphilus</name>
    <dbReference type="NCBI Taxonomy" id="291045"/>
    <lineage>
        <taxon>Bacteria</taxon>
        <taxon>Bacillati</taxon>
        <taxon>Actinomycetota</taxon>
        <taxon>Actinomycetes</taxon>
        <taxon>Micrococcales</taxon>
        <taxon>Micrococcaceae</taxon>
        <taxon>Arthrobacter</taxon>
    </lineage>
</organism>
<keyword evidence="2" id="KW-1133">Transmembrane helix</keyword>
<feature type="transmembrane region" description="Helical" evidence="2">
    <location>
        <begin position="137"/>
        <end position="159"/>
    </location>
</feature>
<feature type="transmembrane region" description="Helical" evidence="2">
    <location>
        <begin position="73"/>
        <end position="91"/>
    </location>
</feature>
<keyword evidence="2" id="KW-0812">Transmembrane</keyword>
<keyword evidence="4" id="KW-1185">Reference proteome</keyword>
<keyword evidence="2" id="KW-0472">Membrane</keyword>
<evidence type="ECO:0000313" key="4">
    <source>
        <dbReference type="Proteomes" id="UP000246303"/>
    </source>
</evidence>
<evidence type="ECO:0000313" key="3">
    <source>
        <dbReference type="EMBL" id="PXA64504.1"/>
    </source>
</evidence>
<feature type="transmembrane region" description="Helical" evidence="2">
    <location>
        <begin position="48"/>
        <end position="67"/>
    </location>
</feature>